<proteinExistence type="predicted"/>
<accession>A0A1A7NZW0</accession>
<dbReference type="GeneID" id="77264633"/>
<dbReference type="AlphaFoldDB" id="A0A1A7NZW0"/>
<dbReference type="EMBL" id="UGGZ01000001">
    <property type="protein sequence ID" value="STO37385.1"/>
    <property type="molecule type" value="Genomic_DNA"/>
</dbReference>
<sequence>MLKKFRLENNLSPNVGAWKDILDAYNDEVTDEDVWHIAKESKEVPEIANIYQYLLIEKILNHLRDEIKSLSRVSLYMHINFSHTYFYVEGYSIDSVEKYFEIIDKVKANY</sequence>
<reference evidence="2 4" key="2">
    <citation type="submission" date="2018-06" db="EMBL/GenBank/DDBJ databases">
        <authorList>
            <consortium name="Pathogen Informatics"/>
            <person name="Doyle S."/>
        </authorList>
    </citation>
    <scope>NUCLEOTIDE SEQUENCE [LARGE SCALE GENOMIC DNA]</scope>
    <source>
        <strain evidence="2 4">NCTC11413</strain>
    </source>
</reference>
<reference evidence="1 3" key="1">
    <citation type="submission" date="2014-11" db="EMBL/GenBank/DDBJ databases">
        <title>Pan-genome of Gallibacterium spp.</title>
        <authorList>
            <person name="Kudirkiene E."/>
            <person name="Bojesen A.M."/>
        </authorList>
    </citation>
    <scope>NUCLEOTIDE SEQUENCE [LARGE SCALE GENOMIC DNA]</scope>
    <source>
        <strain evidence="1 3">F 279</strain>
    </source>
</reference>
<evidence type="ECO:0000313" key="3">
    <source>
        <dbReference type="Proteomes" id="UP000092643"/>
    </source>
</evidence>
<evidence type="ECO:0000313" key="4">
    <source>
        <dbReference type="Proteomes" id="UP000254232"/>
    </source>
</evidence>
<gene>
    <name evidence="2" type="ORF">NCTC11413_00494</name>
    <name evidence="1" type="ORF">QV03_11075</name>
</gene>
<organism evidence="1 3">
    <name type="scientific">Gallibacterium anatis</name>
    <dbReference type="NCBI Taxonomy" id="750"/>
    <lineage>
        <taxon>Bacteria</taxon>
        <taxon>Pseudomonadati</taxon>
        <taxon>Pseudomonadota</taxon>
        <taxon>Gammaproteobacteria</taxon>
        <taxon>Pasteurellales</taxon>
        <taxon>Pasteurellaceae</taxon>
        <taxon>Gallibacterium</taxon>
    </lineage>
</organism>
<dbReference type="EMBL" id="JTJO01000067">
    <property type="protein sequence ID" value="OBW96255.1"/>
    <property type="molecule type" value="Genomic_DNA"/>
</dbReference>
<name>A0A1A7NZW0_9PAST</name>
<dbReference type="Proteomes" id="UP000092643">
    <property type="component" value="Unassembled WGS sequence"/>
</dbReference>
<dbReference type="OrthoDB" id="5677691at2"/>
<evidence type="ECO:0000313" key="2">
    <source>
        <dbReference type="EMBL" id="STO37385.1"/>
    </source>
</evidence>
<protein>
    <submittedName>
        <fullName evidence="1">Uncharacterized protein</fullName>
    </submittedName>
</protein>
<dbReference type="Proteomes" id="UP000254232">
    <property type="component" value="Unassembled WGS sequence"/>
</dbReference>
<dbReference type="PATRIC" id="fig|750.21.peg.1444"/>
<evidence type="ECO:0000313" key="1">
    <source>
        <dbReference type="EMBL" id="OBW96255.1"/>
    </source>
</evidence>
<dbReference type="RefSeq" id="WP_018347297.1">
    <property type="nucleotide sequence ID" value="NZ_JARTCE010000010.1"/>
</dbReference>